<evidence type="ECO:0000259" key="7">
    <source>
        <dbReference type="PROSITE" id="PS50157"/>
    </source>
</evidence>
<feature type="compositionally biased region" description="Basic and acidic residues" evidence="6">
    <location>
        <begin position="341"/>
        <end position="355"/>
    </location>
</feature>
<dbReference type="FunFam" id="3.30.160.60:FF:000446">
    <property type="entry name" value="Zinc finger protein"/>
    <property type="match status" value="1"/>
</dbReference>
<dbReference type="InterPro" id="IPR036236">
    <property type="entry name" value="Znf_C2H2_sf"/>
</dbReference>
<evidence type="ECO:0000256" key="3">
    <source>
        <dbReference type="ARBA" id="ARBA00022771"/>
    </source>
</evidence>
<feature type="region of interest" description="Disordered" evidence="6">
    <location>
        <begin position="144"/>
        <end position="368"/>
    </location>
</feature>
<dbReference type="Pfam" id="PF00096">
    <property type="entry name" value="zf-C2H2"/>
    <property type="match status" value="3"/>
</dbReference>
<dbReference type="InterPro" id="IPR013087">
    <property type="entry name" value="Znf_C2H2_type"/>
</dbReference>
<dbReference type="Proteomes" id="UP000265618">
    <property type="component" value="Unassembled WGS sequence"/>
</dbReference>
<dbReference type="FunFam" id="3.30.160.60:FF:001818">
    <property type="entry name" value="GDNF-inducible zinc finger protein 1 isoform X1"/>
    <property type="match status" value="1"/>
</dbReference>
<feature type="compositionally biased region" description="Basic and acidic residues" evidence="6">
    <location>
        <begin position="277"/>
        <end position="291"/>
    </location>
</feature>
<feature type="domain" description="C2H2-type" evidence="7">
    <location>
        <begin position="63"/>
        <end position="90"/>
    </location>
</feature>
<evidence type="ECO:0000256" key="5">
    <source>
        <dbReference type="PROSITE-ProRule" id="PRU00042"/>
    </source>
</evidence>
<proteinExistence type="predicted"/>
<gene>
    <name evidence="8" type="ORF">KIPB_010053</name>
</gene>
<dbReference type="AlphaFoldDB" id="A0A9K3GMJ8"/>
<feature type="compositionally biased region" description="Low complexity" evidence="6">
    <location>
        <begin position="192"/>
        <end position="202"/>
    </location>
</feature>
<dbReference type="SMART" id="SM00355">
    <property type="entry name" value="ZnF_C2H2"/>
    <property type="match status" value="4"/>
</dbReference>
<evidence type="ECO:0000256" key="4">
    <source>
        <dbReference type="ARBA" id="ARBA00022833"/>
    </source>
</evidence>
<dbReference type="OrthoDB" id="654211at2759"/>
<dbReference type="PROSITE" id="PS00028">
    <property type="entry name" value="ZINC_FINGER_C2H2_1"/>
    <property type="match status" value="3"/>
</dbReference>
<dbReference type="PANTHER" id="PTHR24379:SF121">
    <property type="entry name" value="C2H2-TYPE DOMAIN-CONTAINING PROTEIN"/>
    <property type="match status" value="1"/>
</dbReference>
<evidence type="ECO:0000256" key="1">
    <source>
        <dbReference type="ARBA" id="ARBA00022723"/>
    </source>
</evidence>
<dbReference type="PROSITE" id="PS50157">
    <property type="entry name" value="ZINC_FINGER_C2H2_2"/>
    <property type="match status" value="4"/>
</dbReference>
<dbReference type="Gene3D" id="3.30.160.60">
    <property type="entry name" value="Classic Zinc Finger"/>
    <property type="match status" value="2"/>
</dbReference>
<evidence type="ECO:0000256" key="6">
    <source>
        <dbReference type="SAM" id="MobiDB-lite"/>
    </source>
</evidence>
<comment type="caution">
    <text evidence="8">The sequence shown here is derived from an EMBL/GenBank/DDBJ whole genome shotgun (WGS) entry which is preliminary data.</text>
</comment>
<dbReference type="GO" id="GO:0008270">
    <property type="term" value="F:zinc ion binding"/>
    <property type="evidence" value="ECO:0007669"/>
    <property type="project" value="UniProtKB-KW"/>
</dbReference>
<feature type="compositionally biased region" description="Low complexity" evidence="6">
    <location>
        <begin position="221"/>
        <end position="240"/>
    </location>
</feature>
<reference evidence="8 9" key="1">
    <citation type="journal article" date="2018" name="PLoS ONE">
        <title>The draft genome of Kipferlia bialata reveals reductive genome evolution in fornicate parasites.</title>
        <authorList>
            <person name="Tanifuji G."/>
            <person name="Takabayashi S."/>
            <person name="Kume K."/>
            <person name="Takagi M."/>
            <person name="Nakayama T."/>
            <person name="Kamikawa R."/>
            <person name="Inagaki Y."/>
            <person name="Hashimoto T."/>
        </authorList>
    </citation>
    <scope>NUCLEOTIDE SEQUENCE [LARGE SCALE GENOMIC DNA]</scope>
    <source>
        <strain evidence="8">NY0173</strain>
    </source>
</reference>
<feature type="compositionally biased region" description="Polar residues" evidence="6">
    <location>
        <begin position="292"/>
        <end position="306"/>
    </location>
</feature>
<accession>A0A9K3GMJ8</accession>
<organism evidence="8 9">
    <name type="scientific">Kipferlia bialata</name>
    <dbReference type="NCBI Taxonomy" id="797122"/>
    <lineage>
        <taxon>Eukaryota</taxon>
        <taxon>Metamonada</taxon>
        <taxon>Carpediemonas-like organisms</taxon>
        <taxon>Kipferlia</taxon>
    </lineage>
</organism>
<feature type="compositionally biased region" description="Basic and acidic residues" evidence="6">
    <location>
        <begin position="310"/>
        <end position="325"/>
    </location>
</feature>
<protein>
    <recommendedName>
        <fullName evidence="7">C2H2-type domain-containing protein</fullName>
    </recommendedName>
</protein>
<feature type="compositionally biased region" description="Basic and acidic residues" evidence="6">
    <location>
        <begin position="169"/>
        <end position="182"/>
    </location>
</feature>
<feature type="domain" description="C2H2-type" evidence="7">
    <location>
        <begin position="35"/>
        <end position="63"/>
    </location>
</feature>
<dbReference type="PANTHER" id="PTHR24379">
    <property type="entry name" value="KRAB AND ZINC FINGER DOMAIN-CONTAINING"/>
    <property type="match status" value="1"/>
</dbReference>
<keyword evidence="9" id="KW-1185">Reference proteome</keyword>
<evidence type="ECO:0000313" key="9">
    <source>
        <dbReference type="Proteomes" id="UP000265618"/>
    </source>
</evidence>
<feature type="domain" description="C2H2-type" evidence="7">
    <location>
        <begin position="119"/>
        <end position="147"/>
    </location>
</feature>
<sequence length="422" mass="46469">MPDDTGPDWGQMARSLVDRVGGGGKGQTETHPKACRCPKCGKSFKHQRSLSGHIRKASQIPNHKCTHCPKAFKSRADLVRHLRTHTGERPFVCPECSQAFVHAKSMRVHIESAHRGVRWKCRYCTRTFAFKCHVGRHMAMEHKGSTIKNSPPIRVTPSGPPTHVHRPVVHRDRERERDRDTLPRTQVTLPAVVPSVSVSGSVQRDTQPITAEAPPVSRRLPVVTSSSAPVPSDPSDPADPSHTRPMRPTIIHAPSYSMGHATVVRGVGGRHTSGKGAARDGSRETVERERQPMTSGDKSSAPSRTSVPAPKDRVSPSHPVPRERYPTLSTVRRLMDLAQMGERETGEREKKRDTAPCRPRPPPLSVPPVTTIRLVTRQRPSPALTAASLQAFLDHTECPICRQPLSSGHTECRPSTAGFLLE</sequence>
<keyword evidence="2" id="KW-0677">Repeat</keyword>
<dbReference type="EMBL" id="BDIP01003605">
    <property type="protein sequence ID" value="GIQ87911.1"/>
    <property type="molecule type" value="Genomic_DNA"/>
</dbReference>
<keyword evidence="1" id="KW-0479">Metal-binding</keyword>
<dbReference type="SUPFAM" id="SSF57667">
    <property type="entry name" value="beta-beta-alpha zinc fingers"/>
    <property type="match status" value="2"/>
</dbReference>
<name>A0A9K3GMJ8_9EUKA</name>
<evidence type="ECO:0000256" key="2">
    <source>
        <dbReference type="ARBA" id="ARBA00022737"/>
    </source>
</evidence>
<feature type="domain" description="C2H2-type" evidence="7">
    <location>
        <begin position="91"/>
        <end position="119"/>
    </location>
</feature>
<evidence type="ECO:0000313" key="8">
    <source>
        <dbReference type="EMBL" id="GIQ87911.1"/>
    </source>
</evidence>
<keyword evidence="4" id="KW-0862">Zinc</keyword>
<keyword evidence="3 5" id="KW-0863">Zinc-finger</keyword>